<comment type="caution">
    <text evidence="1">The sequence shown here is derived from an EMBL/GenBank/DDBJ whole genome shotgun (WGS) entry which is preliminary data.</text>
</comment>
<reference evidence="1" key="1">
    <citation type="submission" date="2019-08" db="EMBL/GenBank/DDBJ databases">
        <authorList>
            <person name="Kucharzyk K."/>
            <person name="Murdoch R.W."/>
            <person name="Higgins S."/>
            <person name="Loffler F."/>
        </authorList>
    </citation>
    <scope>NUCLEOTIDE SEQUENCE</scope>
</reference>
<organism evidence="1">
    <name type="scientific">bioreactor metagenome</name>
    <dbReference type="NCBI Taxonomy" id="1076179"/>
    <lineage>
        <taxon>unclassified sequences</taxon>
        <taxon>metagenomes</taxon>
        <taxon>ecological metagenomes</taxon>
    </lineage>
</organism>
<sequence>MKKLYESSEKILFTDSIANQLVNEGRESYSRFDLNSRKIIQKGASVFLFTWLGDAANEGIAAILRSQGLIPYIHGPVVEFFGSGASEKNVTDCINHLKESPMPDVSVLLEDSKNLFREKWDWALPNSLLKKCYASQYLDMEEAWAWIHKF</sequence>
<dbReference type="AlphaFoldDB" id="A0A645ET47"/>
<evidence type="ECO:0000313" key="1">
    <source>
        <dbReference type="EMBL" id="MPN03674.1"/>
    </source>
</evidence>
<gene>
    <name evidence="1" type="ORF">SDC9_150906</name>
</gene>
<dbReference type="EMBL" id="VSSQ01049603">
    <property type="protein sequence ID" value="MPN03674.1"/>
    <property type="molecule type" value="Genomic_DNA"/>
</dbReference>
<name>A0A645ET47_9ZZZZ</name>
<protein>
    <submittedName>
        <fullName evidence="1">Uncharacterized protein</fullName>
    </submittedName>
</protein>
<proteinExistence type="predicted"/>
<accession>A0A645ET47</accession>